<evidence type="ECO:0000256" key="7">
    <source>
        <dbReference type="ARBA" id="ARBA00024799"/>
    </source>
</evidence>
<comment type="catalytic activity">
    <reaction evidence="8 10">
        <text>L-aspartyl-tRNA(Asn) + L-glutamine + ATP + H2O = L-asparaginyl-tRNA(Asn) + L-glutamate + ADP + phosphate + 2 H(+)</text>
        <dbReference type="Rhea" id="RHEA:14513"/>
        <dbReference type="Rhea" id="RHEA-COMP:9674"/>
        <dbReference type="Rhea" id="RHEA-COMP:9677"/>
        <dbReference type="ChEBI" id="CHEBI:15377"/>
        <dbReference type="ChEBI" id="CHEBI:15378"/>
        <dbReference type="ChEBI" id="CHEBI:29985"/>
        <dbReference type="ChEBI" id="CHEBI:30616"/>
        <dbReference type="ChEBI" id="CHEBI:43474"/>
        <dbReference type="ChEBI" id="CHEBI:58359"/>
        <dbReference type="ChEBI" id="CHEBI:78515"/>
        <dbReference type="ChEBI" id="CHEBI:78516"/>
        <dbReference type="ChEBI" id="CHEBI:456216"/>
    </reaction>
</comment>
<dbReference type="PANTHER" id="PTHR11659">
    <property type="entry name" value="GLUTAMYL-TRNA GLN AMIDOTRANSFERASE SUBUNIT B MITOCHONDRIAL AND PROKARYOTIC PET112-RELATED"/>
    <property type="match status" value="1"/>
</dbReference>
<dbReference type="GO" id="GO:0050567">
    <property type="term" value="F:glutaminyl-tRNA synthase (glutamine-hydrolyzing) activity"/>
    <property type="evidence" value="ECO:0007669"/>
    <property type="project" value="UniProtKB-UniRule"/>
</dbReference>
<evidence type="ECO:0000256" key="10">
    <source>
        <dbReference type="HAMAP-Rule" id="MF_00121"/>
    </source>
</evidence>
<evidence type="ECO:0000259" key="12">
    <source>
        <dbReference type="SMART" id="SM00845"/>
    </source>
</evidence>
<dbReference type="EMBL" id="MFJK01000001">
    <property type="protein sequence ID" value="OGG19874.1"/>
    <property type="molecule type" value="Genomic_DNA"/>
</dbReference>
<dbReference type="InterPro" id="IPR017959">
    <property type="entry name" value="Asn/Gln-tRNA_amidoTrfase_suB/E"/>
</dbReference>
<evidence type="ECO:0000256" key="5">
    <source>
        <dbReference type="ARBA" id="ARBA00022840"/>
    </source>
</evidence>
<dbReference type="GO" id="GO:0070681">
    <property type="term" value="P:glutaminyl-tRNAGln biosynthesis via transamidation"/>
    <property type="evidence" value="ECO:0007669"/>
    <property type="project" value="TreeGrafter"/>
</dbReference>
<evidence type="ECO:0000256" key="1">
    <source>
        <dbReference type="ARBA" id="ARBA00005306"/>
    </source>
</evidence>
<keyword evidence="6 10" id="KW-0648">Protein biosynthesis</keyword>
<feature type="domain" description="Asn/Gln amidotransferase" evidence="12">
    <location>
        <begin position="345"/>
        <end position="457"/>
    </location>
</feature>
<comment type="caution">
    <text evidence="13">The sequence shown here is derived from an EMBL/GenBank/DDBJ whole genome shotgun (WGS) entry which is preliminary data.</text>
</comment>
<evidence type="ECO:0000256" key="11">
    <source>
        <dbReference type="SAM" id="MobiDB-lite"/>
    </source>
</evidence>
<organism evidence="13 14">
    <name type="scientific">Candidatus Gottesmanbacteria bacterium RIFCSPHIGHO2_01_FULL_47_48</name>
    <dbReference type="NCBI Taxonomy" id="1798381"/>
    <lineage>
        <taxon>Bacteria</taxon>
        <taxon>Candidatus Gottesmaniibacteriota</taxon>
    </lineage>
</organism>
<dbReference type="InterPro" id="IPR042114">
    <property type="entry name" value="GatB_C_1"/>
</dbReference>
<dbReference type="PROSITE" id="PS01234">
    <property type="entry name" value="GATB"/>
    <property type="match status" value="1"/>
</dbReference>
<evidence type="ECO:0000256" key="2">
    <source>
        <dbReference type="ARBA" id="ARBA00011123"/>
    </source>
</evidence>
<dbReference type="InterPro" id="IPR014746">
    <property type="entry name" value="Gln_synth/guanido_kin_cat_dom"/>
</dbReference>
<evidence type="ECO:0000256" key="6">
    <source>
        <dbReference type="ARBA" id="ARBA00022917"/>
    </source>
</evidence>
<dbReference type="NCBIfam" id="NF004012">
    <property type="entry name" value="PRK05477.1-2"/>
    <property type="match status" value="1"/>
</dbReference>
<dbReference type="SUPFAM" id="SSF55931">
    <property type="entry name" value="Glutamine synthetase/guanido kinase"/>
    <property type="match status" value="1"/>
</dbReference>
<evidence type="ECO:0000256" key="4">
    <source>
        <dbReference type="ARBA" id="ARBA00022741"/>
    </source>
</evidence>
<dbReference type="SUPFAM" id="SSF89095">
    <property type="entry name" value="GatB/YqeY motif"/>
    <property type="match status" value="1"/>
</dbReference>
<protein>
    <recommendedName>
        <fullName evidence="10">Aspartyl/glutamyl-tRNA(Asn/Gln) amidotransferase subunit B</fullName>
        <shortName evidence="10">Asp/Glu-ADT subunit B</shortName>
        <ecNumber evidence="10">6.3.5.-</ecNumber>
    </recommendedName>
</protein>
<dbReference type="HAMAP" id="MF_00121">
    <property type="entry name" value="GatB"/>
    <property type="match status" value="1"/>
</dbReference>
<dbReference type="InterPro" id="IPR018027">
    <property type="entry name" value="Asn/Gln_amidotransferase"/>
</dbReference>
<dbReference type="Gene3D" id="1.10.10.410">
    <property type="match status" value="1"/>
</dbReference>
<dbReference type="NCBIfam" id="NF004014">
    <property type="entry name" value="PRK05477.1-4"/>
    <property type="match status" value="1"/>
</dbReference>
<dbReference type="Proteomes" id="UP000177871">
    <property type="component" value="Unassembled WGS sequence"/>
</dbReference>
<dbReference type="InterPro" id="IPR003789">
    <property type="entry name" value="Asn/Gln_tRNA_amidoTrase-B-like"/>
</dbReference>
<dbReference type="InterPro" id="IPR023168">
    <property type="entry name" value="GatB_Yqey_C_2"/>
</dbReference>
<gene>
    <name evidence="10" type="primary">gatB</name>
    <name evidence="13" type="ORF">A2721_03175</name>
</gene>
<comment type="function">
    <text evidence="7 10">Allows the formation of correctly charged Asn-tRNA(Asn) or Gln-tRNA(Gln) through the transamidation of misacylated Asp-tRNA(Asn) or Glu-tRNA(Gln) in organisms which lack either or both of asparaginyl-tRNA or glutaminyl-tRNA synthetases. The reaction takes place in the presence of glutamine and ATP through an activated phospho-Asp-tRNA(Asn) or phospho-Glu-tRNA(Gln).</text>
</comment>
<proteinExistence type="inferred from homology"/>
<comment type="subunit">
    <text evidence="2 10">Heterotrimer of A, B and C subunits.</text>
</comment>
<name>A0A1F6A5V7_9BACT</name>
<dbReference type="InterPro" id="IPR017958">
    <property type="entry name" value="Gln-tRNA_amidoTrfase_suB_CS"/>
</dbReference>
<comment type="catalytic activity">
    <reaction evidence="9 10">
        <text>L-glutamyl-tRNA(Gln) + L-glutamine + ATP + H2O = L-glutaminyl-tRNA(Gln) + L-glutamate + ADP + phosphate + H(+)</text>
        <dbReference type="Rhea" id="RHEA:17521"/>
        <dbReference type="Rhea" id="RHEA-COMP:9681"/>
        <dbReference type="Rhea" id="RHEA-COMP:9684"/>
        <dbReference type="ChEBI" id="CHEBI:15377"/>
        <dbReference type="ChEBI" id="CHEBI:15378"/>
        <dbReference type="ChEBI" id="CHEBI:29985"/>
        <dbReference type="ChEBI" id="CHEBI:30616"/>
        <dbReference type="ChEBI" id="CHEBI:43474"/>
        <dbReference type="ChEBI" id="CHEBI:58359"/>
        <dbReference type="ChEBI" id="CHEBI:78520"/>
        <dbReference type="ChEBI" id="CHEBI:78521"/>
        <dbReference type="ChEBI" id="CHEBI:456216"/>
    </reaction>
</comment>
<sequence>MNTYQPIIGLEVHVELATKSKMFCGCPAEHFGIEPNTHTCPVCLGLPGALPVPNRKAVEWTILLGLALGCQINEHSKFDRKNYFYPDLPKGYQISQYEEPLAINGSLEIRNSKSEIRNIRIRRVHLEEDTGKLQHTTVNGKDISLADFNRSGVPLVEIVTEPDFRSVDEVDQYLKKLQKIVRYLGISGTDMEKGSMRLEPSISIAQIAKHSRSYKHGKDFEHKLPDYRVELKNINSFRFARKALEYEIQRQTEILEKGETPTQQTRGWSEAKNATIPQREKEGESDYRYFPEPDIPPLRISNEQLAIINKQIPELPDAKSTRFQKEFSLTEHTSNLLAEDKSVADYFEEAVKNSLAASPSPLTPIIDVANWIINKKIDINQTLPAELIQQILRSKQSSQIDESELEKIIVQVFAENPKAVEDYKKGKLQVVGYLIGVCLKKGNFHQAQIKEAVEKKLRNV</sequence>
<keyword evidence="4 10" id="KW-0547">Nucleotide-binding</keyword>
<feature type="region of interest" description="Disordered" evidence="11">
    <location>
        <begin position="259"/>
        <end position="289"/>
    </location>
</feature>
<keyword evidence="5 10" id="KW-0067">ATP-binding</keyword>
<dbReference type="AlphaFoldDB" id="A0A1F6A5V7"/>
<dbReference type="InterPro" id="IPR006075">
    <property type="entry name" value="Asn/Gln-tRNA_Trfase_suB/E_cat"/>
</dbReference>
<dbReference type="Gene3D" id="1.10.150.380">
    <property type="entry name" value="GatB domain, N-terminal subdomain"/>
    <property type="match status" value="1"/>
</dbReference>
<dbReference type="Pfam" id="PF02637">
    <property type="entry name" value="GatB_Yqey"/>
    <property type="match status" value="1"/>
</dbReference>
<dbReference type="InterPro" id="IPR004413">
    <property type="entry name" value="GatB"/>
</dbReference>
<reference evidence="13 14" key="1">
    <citation type="journal article" date="2016" name="Nat. Commun.">
        <title>Thousands of microbial genomes shed light on interconnected biogeochemical processes in an aquifer system.</title>
        <authorList>
            <person name="Anantharaman K."/>
            <person name="Brown C.T."/>
            <person name="Hug L.A."/>
            <person name="Sharon I."/>
            <person name="Castelle C.J."/>
            <person name="Probst A.J."/>
            <person name="Thomas B.C."/>
            <person name="Singh A."/>
            <person name="Wilkins M.J."/>
            <person name="Karaoz U."/>
            <person name="Brodie E.L."/>
            <person name="Williams K.H."/>
            <person name="Hubbard S.S."/>
            <person name="Banfield J.F."/>
        </authorList>
    </citation>
    <scope>NUCLEOTIDE SEQUENCE [LARGE SCALE GENOMIC DNA]</scope>
</reference>
<keyword evidence="3 10" id="KW-0436">Ligase</keyword>
<dbReference type="SMART" id="SM00845">
    <property type="entry name" value="GatB_Yqey"/>
    <property type="match status" value="1"/>
</dbReference>
<dbReference type="STRING" id="1798381.A2721_03175"/>
<dbReference type="EC" id="6.3.5.-" evidence="10"/>
<evidence type="ECO:0000256" key="9">
    <source>
        <dbReference type="ARBA" id="ARBA00047913"/>
    </source>
</evidence>
<dbReference type="Pfam" id="PF02934">
    <property type="entry name" value="GatB_N"/>
    <property type="match status" value="1"/>
</dbReference>
<evidence type="ECO:0000313" key="14">
    <source>
        <dbReference type="Proteomes" id="UP000177871"/>
    </source>
</evidence>
<dbReference type="NCBIfam" id="TIGR00133">
    <property type="entry name" value="gatB"/>
    <property type="match status" value="1"/>
</dbReference>
<dbReference type="GO" id="GO:0050566">
    <property type="term" value="F:asparaginyl-tRNA synthase (glutamine-hydrolyzing) activity"/>
    <property type="evidence" value="ECO:0007669"/>
    <property type="project" value="RHEA"/>
</dbReference>
<accession>A0A1F6A5V7</accession>
<evidence type="ECO:0000256" key="3">
    <source>
        <dbReference type="ARBA" id="ARBA00022598"/>
    </source>
</evidence>
<dbReference type="GO" id="GO:0006412">
    <property type="term" value="P:translation"/>
    <property type="evidence" value="ECO:0007669"/>
    <property type="project" value="UniProtKB-UniRule"/>
</dbReference>
<evidence type="ECO:0000256" key="8">
    <source>
        <dbReference type="ARBA" id="ARBA00047380"/>
    </source>
</evidence>
<dbReference type="GO" id="GO:0005524">
    <property type="term" value="F:ATP binding"/>
    <property type="evidence" value="ECO:0007669"/>
    <property type="project" value="UniProtKB-KW"/>
</dbReference>
<comment type="similarity">
    <text evidence="1 10">Belongs to the GatB/GatE family. GatB subfamily.</text>
</comment>
<evidence type="ECO:0000313" key="13">
    <source>
        <dbReference type="EMBL" id="OGG19874.1"/>
    </source>
</evidence>
<feature type="compositionally biased region" description="Basic and acidic residues" evidence="11">
    <location>
        <begin position="278"/>
        <end position="289"/>
    </location>
</feature>
<dbReference type="PANTHER" id="PTHR11659:SF0">
    <property type="entry name" value="GLUTAMYL-TRNA(GLN) AMIDOTRANSFERASE SUBUNIT B, MITOCHONDRIAL"/>
    <property type="match status" value="1"/>
</dbReference>